<dbReference type="Pfam" id="PF01526">
    <property type="entry name" value="DDE_Tnp_Tn3"/>
    <property type="match status" value="1"/>
</dbReference>
<gene>
    <name evidence="2" type="ORF">AW09_001711</name>
</gene>
<feature type="domain" description="Tn3 transposase DDE" evidence="1">
    <location>
        <begin position="21"/>
        <end position="88"/>
    </location>
</feature>
<comment type="caution">
    <text evidence="2">The sequence shown here is derived from an EMBL/GenBank/DDBJ whole genome shotgun (WGS) entry which is preliminary data.</text>
</comment>
<name>A0A080LWF3_9PROT</name>
<dbReference type="GO" id="GO:0004803">
    <property type="term" value="F:transposase activity"/>
    <property type="evidence" value="ECO:0007669"/>
    <property type="project" value="InterPro"/>
</dbReference>
<dbReference type="EMBL" id="JDVG02000291">
    <property type="protein sequence ID" value="KFB73072.1"/>
    <property type="molecule type" value="Genomic_DNA"/>
</dbReference>
<evidence type="ECO:0000313" key="3">
    <source>
        <dbReference type="Proteomes" id="UP000020077"/>
    </source>
</evidence>
<proteinExistence type="predicted"/>
<dbReference type="GO" id="GO:0006313">
    <property type="term" value="P:DNA transposition"/>
    <property type="evidence" value="ECO:0007669"/>
    <property type="project" value="InterPro"/>
</dbReference>
<protein>
    <submittedName>
        <fullName evidence="2">Transposase, TnpA family</fullName>
    </submittedName>
</protein>
<accession>A0A080LWF3</accession>
<evidence type="ECO:0000313" key="2">
    <source>
        <dbReference type="EMBL" id="KFB73072.1"/>
    </source>
</evidence>
<reference evidence="2 3" key="1">
    <citation type="submission" date="2014-02" db="EMBL/GenBank/DDBJ databases">
        <title>Expanding our view of genomic diversity in Candidatus Accumulibacter clades.</title>
        <authorList>
            <person name="Skennerton C.T."/>
            <person name="Barr J.J."/>
            <person name="Slater F.R."/>
            <person name="Bond P.L."/>
            <person name="Tyson G.W."/>
        </authorList>
    </citation>
    <scope>NUCLEOTIDE SEQUENCE [LARGE SCALE GENOMIC DNA]</scope>
    <source>
        <strain evidence="3">BA-91</strain>
    </source>
</reference>
<dbReference type="AlphaFoldDB" id="A0A080LWF3"/>
<sequence length="148" mass="17348">MSHPKIARDEESRIGRDVTTSAKIEHSWLIAVTPIRRVIRSIYTLRYLRDPQLERNVHRTQNRIESYQQLSSTIAQVGGKKELTGRTDIENWNERIADAKSKRLLQRKLHHRCRRQDRETKNAELSPGVCFLRRCLSATAQRRLTVCC</sequence>
<dbReference type="Proteomes" id="UP000020077">
    <property type="component" value="Unassembled WGS sequence"/>
</dbReference>
<dbReference type="InterPro" id="IPR002513">
    <property type="entry name" value="Tn3_Tnp_DDE_dom"/>
</dbReference>
<evidence type="ECO:0000259" key="1">
    <source>
        <dbReference type="Pfam" id="PF01526"/>
    </source>
</evidence>
<organism evidence="2 3">
    <name type="scientific">Candidatus Accumulibacter phosphatis</name>
    <dbReference type="NCBI Taxonomy" id="327160"/>
    <lineage>
        <taxon>Bacteria</taxon>
        <taxon>Pseudomonadati</taxon>
        <taxon>Pseudomonadota</taxon>
        <taxon>Betaproteobacteria</taxon>
        <taxon>Candidatus Accumulibacter</taxon>
    </lineage>
</organism>